<organism evidence="5 6">
    <name type="scientific">Teratosphaeria destructans</name>
    <dbReference type="NCBI Taxonomy" id="418781"/>
    <lineage>
        <taxon>Eukaryota</taxon>
        <taxon>Fungi</taxon>
        <taxon>Dikarya</taxon>
        <taxon>Ascomycota</taxon>
        <taxon>Pezizomycotina</taxon>
        <taxon>Dothideomycetes</taxon>
        <taxon>Dothideomycetidae</taxon>
        <taxon>Mycosphaerellales</taxon>
        <taxon>Teratosphaeriaceae</taxon>
        <taxon>Teratosphaeria</taxon>
    </lineage>
</organism>
<dbReference type="Gene3D" id="3.10.129.10">
    <property type="entry name" value="Hotdog Thioesterase"/>
    <property type="match status" value="1"/>
</dbReference>
<dbReference type="InterPro" id="IPR039298">
    <property type="entry name" value="ACOT13"/>
</dbReference>
<dbReference type="CDD" id="cd03443">
    <property type="entry name" value="PaaI_thioesterase"/>
    <property type="match status" value="1"/>
</dbReference>
<dbReference type="SUPFAM" id="SSF54637">
    <property type="entry name" value="Thioesterase/thiol ester dehydrase-isomerase"/>
    <property type="match status" value="1"/>
</dbReference>
<comment type="caution">
    <text evidence="5">The sequence shown here is derived from an EMBL/GenBank/DDBJ whole genome shotgun (WGS) entry which is preliminary data.</text>
</comment>
<reference evidence="5 6" key="1">
    <citation type="journal article" date="2018" name="IMA Fungus">
        <title>IMA Genome-F 10: Nine draft genome sequences of Claviceps purpurea s.lat., including C. arundinis, C. humidiphila, and C. cf. spartinae, pseudomolecules for the pitch canker pathogen Fusarium circinatum, draft genome of Davidsoniella eucalypti, Grosmannia galeiformis, Quambalaria eucalypti, and Teratosphaeria destructans.</title>
        <authorList>
            <person name="Wingfield B.D."/>
            <person name="Liu M."/>
            <person name="Nguyen H.D."/>
            <person name="Lane F.A."/>
            <person name="Morgan S.W."/>
            <person name="De Vos L."/>
            <person name="Wilken P.M."/>
            <person name="Duong T.A."/>
            <person name="Aylward J."/>
            <person name="Coetzee M.P."/>
            <person name="Dadej K."/>
            <person name="De Beer Z.W."/>
            <person name="Findlay W."/>
            <person name="Havenga M."/>
            <person name="Kolarik M."/>
            <person name="Menzies J.G."/>
            <person name="Naidoo K."/>
            <person name="Pochopski O."/>
            <person name="Shoukouhi P."/>
            <person name="Santana Q.C."/>
            <person name="Seifert K.A."/>
            <person name="Soal N."/>
            <person name="Steenkamp E.T."/>
            <person name="Tatham C.T."/>
            <person name="van der Nest M.A."/>
            <person name="Wingfield M.J."/>
        </authorList>
    </citation>
    <scope>NUCLEOTIDE SEQUENCE [LARGE SCALE GENOMIC DNA]</scope>
    <source>
        <strain evidence="5">CMW44962</strain>
    </source>
</reference>
<dbReference type="GO" id="GO:0047617">
    <property type="term" value="F:fatty acyl-CoA hydrolase activity"/>
    <property type="evidence" value="ECO:0007669"/>
    <property type="project" value="InterPro"/>
</dbReference>
<keyword evidence="6" id="KW-1185">Reference proteome</keyword>
<dbReference type="InterPro" id="IPR006683">
    <property type="entry name" value="Thioestr_dom"/>
</dbReference>
<sequence>MSEAKHGRLTLEAFRLFQALSPEDRLKTMLSIKAHSDQRFSSRFWEEQCKLHAFQLLSPTHCIATFAFTADKFYCNGSGNLHGGAQAMMFDMCTSLAAQSIAAQPDTGISRSLDSWINAGVSRTLAVNYLRPAAEGLDLLMECEVVQIGRTMALLRGVLKRADDGTLLSTCEHTKAAVQTKPGFGSDTLSKAGTSAGTKSRL</sequence>
<dbReference type="Proteomes" id="UP001138500">
    <property type="component" value="Unassembled WGS sequence"/>
</dbReference>
<evidence type="ECO:0000259" key="4">
    <source>
        <dbReference type="Pfam" id="PF03061"/>
    </source>
</evidence>
<dbReference type="EMBL" id="RIBY02002356">
    <property type="protein sequence ID" value="KAH9818202.1"/>
    <property type="molecule type" value="Genomic_DNA"/>
</dbReference>
<evidence type="ECO:0000256" key="1">
    <source>
        <dbReference type="ARBA" id="ARBA00008324"/>
    </source>
</evidence>
<dbReference type="InterPro" id="IPR029069">
    <property type="entry name" value="HotDog_dom_sf"/>
</dbReference>
<protein>
    <submittedName>
        <fullName evidence="5">Acyl-coenzyme A thioesterase 13-like</fullName>
    </submittedName>
</protein>
<dbReference type="AlphaFoldDB" id="A0A9W7SK33"/>
<proteinExistence type="inferred from homology"/>
<evidence type="ECO:0000313" key="5">
    <source>
        <dbReference type="EMBL" id="KAH9818202.1"/>
    </source>
</evidence>
<comment type="similarity">
    <text evidence="1">Belongs to the thioesterase PaaI family.</text>
</comment>
<keyword evidence="2" id="KW-0378">Hydrolase</keyword>
<evidence type="ECO:0000313" key="6">
    <source>
        <dbReference type="Proteomes" id="UP001138500"/>
    </source>
</evidence>
<name>A0A9W7SK33_9PEZI</name>
<dbReference type="OrthoDB" id="2831072at2759"/>
<feature type="compositionally biased region" description="Polar residues" evidence="3">
    <location>
        <begin position="187"/>
        <end position="202"/>
    </location>
</feature>
<feature type="region of interest" description="Disordered" evidence="3">
    <location>
        <begin position="182"/>
        <end position="202"/>
    </location>
</feature>
<dbReference type="PANTHER" id="PTHR21660:SF1">
    <property type="entry name" value="ACYL-COENZYME A THIOESTERASE 13"/>
    <property type="match status" value="1"/>
</dbReference>
<feature type="domain" description="Thioesterase" evidence="4">
    <location>
        <begin position="79"/>
        <end position="166"/>
    </location>
</feature>
<dbReference type="Pfam" id="PF03061">
    <property type="entry name" value="4HBT"/>
    <property type="match status" value="1"/>
</dbReference>
<reference evidence="5 6" key="2">
    <citation type="journal article" date="2021" name="Curr. Genet.">
        <title>Genetic response to nitrogen starvation in the aggressive Eucalyptus foliar pathogen Teratosphaeria destructans.</title>
        <authorList>
            <person name="Havenga M."/>
            <person name="Wingfield B.D."/>
            <person name="Wingfield M.J."/>
            <person name="Dreyer L.L."/>
            <person name="Roets F."/>
            <person name="Aylward J."/>
        </authorList>
    </citation>
    <scope>NUCLEOTIDE SEQUENCE [LARGE SCALE GENOMIC DNA]</scope>
    <source>
        <strain evidence="5">CMW44962</strain>
    </source>
</reference>
<dbReference type="PANTHER" id="PTHR21660">
    <property type="entry name" value="THIOESTERASE SUPERFAMILY MEMBER-RELATED"/>
    <property type="match status" value="1"/>
</dbReference>
<gene>
    <name evidence="5" type="ORF">Tdes44962_MAKER05396</name>
</gene>
<accession>A0A9W7SK33</accession>
<evidence type="ECO:0000256" key="3">
    <source>
        <dbReference type="SAM" id="MobiDB-lite"/>
    </source>
</evidence>
<evidence type="ECO:0000256" key="2">
    <source>
        <dbReference type="ARBA" id="ARBA00022801"/>
    </source>
</evidence>